<gene>
    <name evidence="1" type="ORF">ACFO0B_13150</name>
</gene>
<dbReference type="InterPro" id="IPR023214">
    <property type="entry name" value="HAD_sf"/>
</dbReference>
<keyword evidence="2" id="KW-1185">Reference proteome</keyword>
<dbReference type="Proteomes" id="UP001595696">
    <property type="component" value="Unassembled WGS sequence"/>
</dbReference>
<dbReference type="InterPro" id="IPR036412">
    <property type="entry name" value="HAD-like_sf"/>
</dbReference>
<evidence type="ECO:0000313" key="1">
    <source>
        <dbReference type="EMBL" id="MFC3962935.1"/>
    </source>
</evidence>
<dbReference type="InterPro" id="IPR044924">
    <property type="entry name" value="HAD-SF_hydro_IA_REG-2-like_cap"/>
</dbReference>
<dbReference type="Gene3D" id="3.40.50.1000">
    <property type="entry name" value="HAD superfamily/HAD-like"/>
    <property type="match status" value="1"/>
</dbReference>
<evidence type="ECO:0000313" key="2">
    <source>
        <dbReference type="Proteomes" id="UP001595696"/>
    </source>
</evidence>
<sequence>MIDFSGTLFRLEEDEDWYADLVRPDGARFDVHETAEIMRRMTAPVGRTVDLDEAGKHAWAHRDLDPALHREAYLKVLLASGVPDTEQATRLYERLIDPAEWEPYPDTGAALELLAARDIPVAVVSNIAFDLRPAFAARGWDRLVRAFTLSYEVGAVKPEPAIFEAALTVLGAAPERALMVGDSAEADGGASALGCAFAEVPPLPTAERPGALLGALAAYGIAAPR</sequence>
<comment type="caution">
    <text evidence="1">The sequence shown here is derived from an EMBL/GenBank/DDBJ whole genome shotgun (WGS) entry which is preliminary data.</text>
</comment>
<dbReference type="SUPFAM" id="SSF56784">
    <property type="entry name" value="HAD-like"/>
    <property type="match status" value="1"/>
</dbReference>
<protein>
    <submittedName>
        <fullName evidence="1">HAD family hydrolase</fullName>
        <ecNumber evidence="1">3.1.3.-</ecNumber>
    </submittedName>
</protein>
<reference evidence="2" key="1">
    <citation type="journal article" date="2019" name="Int. J. Syst. Evol. Microbiol.">
        <title>The Global Catalogue of Microorganisms (GCM) 10K type strain sequencing project: providing services to taxonomists for standard genome sequencing and annotation.</title>
        <authorList>
            <consortium name="The Broad Institute Genomics Platform"/>
            <consortium name="The Broad Institute Genome Sequencing Center for Infectious Disease"/>
            <person name="Wu L."/>
            <person name="Ma J."/>
        </authorList>
    </citation>
    <scope>NUCLEOTIDE SEQUENCE [LARGE SCALE GENOMIC DNA]</scope>
    <source>
        <strain evidence="2">CGMCC 4.7330</strain>
    </source>
</reference>
<dbReference type="Gene3D" id="1.10.150.720">
    <property type="entry name" value="Haloacid dehalogenase-like hydrolase"/>
    <property type="match status" value="1"/>
</dbReference>
<keyword evidence="1" id="KW-0378">Hydrolase</keyword>
<dbReference type="PANTHER" id="PTHR46649:SF4">
    <property type="entry name" value="HALOACID DEHALOGENASE-LIKE HYDROLASE (HAD) SUPERFAMILY PROTEIN"/>
    <property type="match status" value="1"/>
</dbReference>
<organism evidence="1 2">
    <name type="scientific">Nocardia jiangsuensis</name>
    <dbReference type="NCBI Taxonomy" id="1691563"/>
    <lineage>
        <taxon>Bacteria</taxon>
        <taxon>Bacillati</taxon>
        <taxon>Actinomycetota</taxon>
        <taxon>Actinomycetes</taxon>
        <taxon>Mycobacteriales</taxon>
        <taxon>Nocardiaceae</taxon>
        <taxon>Nocardia</taxon>
    </lineage>
</organism>
<accession>A0ABV8DTD0</accession>
<dbReference type="GO" id="GO:0016787">
    <property type="term" value="F:hydrolase activity"/>
    <property type="evidence" value="ECO:0007669"/>
    <property type="project" value="UniProtKB-KW"/>
</dbReference>
<name>A0ABV8DTD0_9NOCA</name>
<dbReference type="PANTHER" id="PTHR46649">
    <property type="match status" value="1"/>
</dbReference>
<dbReference type="Pfam" id="PF00702">
    <property type="entry name" value="Hydrolase"/>
    <property type="match status" value="1"/>
</dbReference>
<proteinExistence type="predicted"/>
<dbReference type="EMBL" id="JBHSAX010000013">
    <property type="protein sequence ID" value="MFC3962935.1"/>
    <property type="molecule type" value="Genomic_DNA"/>
</dbReference>
<dbReference type="EC" id="3.1.3.-" evidence="1"/>
<dbReference type="RefSeq" id="WP_378612881.1">
    <property type="nucleotide sequence ID" value="NZ_JBHSAX010000013.1"/>
</dbReference>